<dbReference type="PANTHER" id="PTHR28106">
    <property type="entry name" value="MITOCHONDRIAL ATPASE COMPLEX SUBUNIT ATP10"/>
    <property type="match status" value="1"/>
</dbReference>
<dbReference type="InterPro" id="IPR007849">
    <property type="entry name" value="ATP10"/>
</dbReference>
<keyword evidence="3" id="KW-1185">Reference proteome</keyword>
<proteinExistence type="predicted"/>
<evidence type="ECO:0000313" key="2">
    <source>
        <dbReference type="EMBL" id="WDE98993.1"/>
    </source>
</evidence>
<protein>
    <recommendedName>
        <fullName evidence="4">Lipoprotein</fullName>
    </recommendedName>
</protein>
<dbReference type="EMBL" id="CP117812">
    <property type="protein sequence ID" value="WDE98993.1"/>
    <property type="molecule type" value="Genomic_DNA"/>
</dbReference>
<dbReference type="RefSeq" id="WP_274153856.1">
    <property type="nucleotide sequence ID" value="NZ_CP117812.1"/>
</dbReference>
<gene>
    <name evidence="2" type="ORF">PQO03_14235</name>
</gene>
<feature type="signal peptide" evidence="1">
    <location>
        <begin position="1"/>
        <end position="25"/>
    </location>
</feature>
<dbReference type="Proteomes" id="UP001214250">
    <property type="component" value="Chromosome 2"/>
</dbReference>
<feature type="chain" id="PRO_5046487422" description="Lipoprotein" evidence="1">
    <location>
        <begin position="26"/>
        <end position="182"/>
    </location>
</feature>
<organism evidence="2 3">
    <name type="scientific">Lentisphaera profundi</name>
    <dbReference type="NCBI Taxonomy" id="1658616"/>
    <lineage>
        <taxon>Bacteria</taxon>
        <taxon>Pseudomonadati</taxon>
        <taxon>Lentisphaerota</taxon>
        <taxon>Lentisphaeria</taxon>
        <taxon>Lentisphaerales</taxon>
        <taxon>Lentisphaeraceae</taxon>
        <taxon>Lentisphaera</taxon>
    </lineage>
</organism>
<sequence length="182" mass="20707">MKKYILLLSLSVLCLLLLTPSCVGTSEVVKMGDDQFPQVGGMNLHGDEKQFPDCLSAEKTIAIVAFKREQQAWVDEYYAEIGPLLEQNPNLAYYEIPTISKLSSPIRWWIYRGMRGGIKDDTMRASVITLHIDKDPFKKHLGIINEEIIYVYLLDSNGNILDSIDGRYSSEKWQKFIGDSNL</sequence>
<reference evidence="2 3" key="1">
    <citation type="submission" date="2023-02" db="EMBL/GenBank/DDBJ databases">
        <title>Genome sequence of Lentisphaera profundi SAORIC-696.</title>
        <authorList>
            <person name="Kim e."/>
            <person name="Cho J.-C."/>
            <person name="Choi A."/>
            <person name="Kang I."/>
        </authorList>
    </citation>
    <scope>NUCLEOTIDE SEQUENCE [LARGE SCALE GENOMIC DNA]</scope>
    <source>
        <strain evidence="2 3">SAORIC-696</strain>
    </source>
</reference>
<evidence type="ECO:0000313" key="3">
    <source>
        <dbReference type="Proteomes" id="UP001214250"/>
    </source>
</evidence>
<name>A0ABY7W0J4_9BACT</name>
<keyword evidence="1" id="KW-0732">Signal</keyword>
<evidence type="ECO:0000256" key="1">
    <source>
        <dbReference type="SAM" id="SignalP"/>
    </source>
</evidence>
<dbReference type="PANTHER" id="PTHR28106:SF1">
    <property type="entry name" value="MITOCHONDRIAL ATPASE COMPLEX SUBUNIT ATP10"/>
    <property type="match status" value="1"/>
</dbReference>
<evidence type="ECO:0008006" key="4">
    <source>
        <dbReference type="Google" id="ProtNLM"/>
    </source>
</evidence>
<accession>A0ABY7W0J4</accession>